<organism evidence="7 8">
    <name type="scientific">Panicum miliaceum</name>
    <name type="common">Proso millet</name>
    <name type="synonym">Broomcorn millet</name>
    <dbReference type="NCBI Taxonomy" id="4540"/>
    <lineage>
        <taxon>Eukaryota</taxon>
        <taxon>Viridiplantae</taxon>
        <taxon>Streptophyta</taxon>
        <taxon>Embryophyta</taxon>
        <taxon>Tracheophyta</taxon>
        <taxon>Spermatophyta</taxon>
        <taxon>Magnoliopsida</taxon>
        <taxon>Liliopsida</taxon>
        <taxon>Poales</taxon>
        <taxon>Poaceae</taxon>
        <taxon>PACMAD clade</taxon>
        <taxon>Panicoideae</taxon>
        <taxon>Panicodae</taxon>
        <taxon>Paniceae</taxon>
        <taxon>Panicinae</taxon>
        <taxon>Panicum</taxon>
        <taxon>Panicum sect. Panicum</taxon>
    </lineage>
</organism>
<dbReference type="SMART" id="SM00499">
    <property type="entry name" value="AAI"/>
    <property type="match status" value="1"/>
</dbReference>
<gene>
    <name evidence="7" type="ORF">C2845_PM16G18190</name>
</gene>
<feature type="chain" id="PRO_5018263639" description="Bifunctional inhibitor/plant lipid transfer protein/seed storage helical domain-containing protein" evidence="5">
    <location>
        <begin position="17"/>
        <end position="156"/>
    </location>
</feature>
<evidence type="ECO:0000313" key="8">
    <source>
        <dbReference type="Proteomes" id="UP000275267"/>
    </source>
</evidence>
<dbReference type="CDD" id="cd00010">
    <property type="entry name" value="AAI_LTSS"/>
    <property type="match status" value="1"/>
</dbReference>
<name>A0A3L6Q0Q4_PANMI</name>
<proteinExistence type="inferred from homology"/>
<evidence type="ECO:0000256" key="1">
    <source>
        <dbReference type="ARBA" id="ARBA00009748"/>
    </source>
</evidence>
<feature type="signal peptide" evidence="5">
    <location>
        <begin position="1"/>
        <end position="16"/>
    </location>
</feature>
<reference evidence="8" key="1">
    <citation type="journal article" date="2019" name="Nat. Commun.">
        <title>The genome of broomcorn millet.</title>
        <authorList>
            <person name="Zou C."/>
            <person name="Miki D."/>
            <person name="Li D."/>
            <person name="Tang Q."/>
            <person name="Xiao L."/>
            <person name="Rajput S."/>
            <person name="Deng P."/>
            <person name="Jia W."/>
            <person name="Huang R."/>
            <person name="Zhang M."/>
            <person name="Sun Y."/>
            <person name="Hu J."/>
            <person name="Fu X."/>
            <person name="Schnable P.S."/>
            <person name="Li F."/>
            <person name="Zhang H."/>
            <person name="Feng B."/>
            <person name="Zhu X."/>
            <person name="Liu R."/>
            <person name="Schnable J.C."/>
            <person name="Zhu J.-K."/>
            <person name="Zhang H."/>
        </authorList>
    </citation>
    <scope>NUCLEOTIDE SEQUENCE [LARGE SCALE GENOMIC DNA]</scope>
</reference>
<keyword evidence="2 5" id="KW-0732">Signal</keyword>
<dbReference type="EMBL" id="PQIB02000015">
    <property type="protein sequence ID" value="RLM66611.1"/>
    <property type="molecule type" value="Genomic_DNA"/>
</dbReference>
<evidence type="ECO:0000313" key="7">
    <source>
        <dbReference type="EMBL" id="RLM66611.1"/>
    </source>
</evidence>
<dbReference type="PANTHER" id="PTHR33044">
    <property type="entry name" value="BIFUNCTIONAL INHIBITOR/LIPID-TRANSFER PROTEIN/SEED STORAGE 2S ALBUMIN SUPERFAMILY PROTEIN-RELATED"/>
    <property type="match status" value="1"/>
</dbReference>
<sequence>MASAIFLLALITMVAATPQLSASTIRADAATSRPSLPCIPGRRWPPWLPPCSPPPPPPAECYTSVSGLMPCADFLTNVEVRAPAGACCDGFRSIVSGAPICLCHVVNGDFNKLLPAPMLRLRMVQLPLMCRVPFPRATLRQCTGKPYDLHRARAFL</sequence>
<dbReference type="InterPro" id="IPR036312">
    <property type="entry name" value="Bifun_inhib/LTP/seed_sf"/>
</dbReference>
<dbReference type="Proteomes" id="UP000275267">
    <property type="component" value="Unassembled WGS sequence"/>
</dbReference>
<dbReference type="SUPFAM" id="SSF47699">
    <property type="entry name" value="Bifunctional inhibitor/lipid-transfer protein/seed storage 2S albumin"/>
    <property type="match status" value="1"/>
</dbReference>
<dbReference type="InterPro" id="IPR043325">
    <property type="entry name" value="LTSS"/>
</dbReference>
<dbReference type="STRING" id="4540.A0A3L6Q0Q4"/>
<comment type="caution">
    <text evidence="7">The sequence shown here is derived from an EMBL/GenBank/DDBJ whole genome shotgun (WGS) entry which is preliminary data.</text>
</comment>
<evidence type="ECO:0000256" key="3">
    <source>
        <dbReference type="ARBA" id="ARBA00023157"/>
    </source>
</evidence>
<evidence type="ECO:0000259" key="6">
    <source>
        <dbReference type="SMART" id="SM00499"/>
    </source>
</evidence>
<evidence type="ECO:0000256" key="2">
    <source>
        <dbReference type="ARBA" id="ARBA00022729"/>
    </source>
</evidence>
<comment type="similarity">
    <text evidence="1">Belongs to the plant LTP family.</text>
</comment>
<dbReference type="OrthoDB" id="681759at2759"/>
<feature type="domain" description="Bifunctional inhibitor/plant lipid transfer protein/seed storage helical" evidence="6">
    <location>
        <begin position="61"/>
        <end position="142"/>
    </location>
</feature>
<accession>A0A3L6Q0Q4</accession>
<evidence type="ECO:0000256" key="4">
    <source>
        <dbReference type="ARBA" id="ARBA00023180"/>
    </source>
</evidence>
<keyword evidence="8" id="KW-1185">Reference proteome</keyword>
<protein>
    <recommendedName>
        <fullName evidence="6">Bifunctional inhibitor/plant lipid transfer protein/seed storage helical domain-containing protein</fullName>
    </recommendedName>
</protein>
<dbReference type="InterPro" id="IPR016140">
    <property type="entry name" value="Bifunc_inhib/LTP/seed_store"/>
</dbReference>
<keyword evidence="3" id="KW-1015">Disulfide bond</keyword>
<keyword evidence="4" id="KW-0325">Glycoprotein</keyword>
<dbReference type="Gene3D" id="1.10.110.10">
    <property type="entry name" value="Plant lipid-transfer and hydrophobic proteins"/>
    <property type="match status" value="1"/>
</dbReference>
<dbReference type="AlphaFoldDB" id="A0A3L6Q0Q4"/>
<evidence type="ECO:0000256" key="5">
    <source>
        <dbReference type="SAM" id="SignalP"/>
    </source>
</evidence>
<dbReference type="Pfam" id="PF14368">
    <property type="entry name" value="LTP_2"/>
    <property type="match status" value="1"/>
</dbReference>